<reference evidence="6 7" key="1">
    <citation type="submission" date="2019-03" db="EMBL/GenBank/DDBJ databases">
        <title>Genomic Encyclopedia of Type Strains, Phase IV (KMG-IV): sequencing the most valuable type-strain genomes for metagenomic binning, comparative biology and taxonomic classification.</title>
        <authorList>
            <person name="Goeker M."/>
        </authorList>
    </citation>
    <scope>NUCLEOTIDE SEQUENCE [LARGE SCALE GENOMIC DNA]</scope>
    <source>
        <strain evidence="6 7">DSM 18507</strain>
    </source>
</reference>
<dbReference type="InterPro" id="IPR008622">
    <property type="entry name" value="FliT"/>
</dbReference>
<accession>A0ABY2D2P2</accession>
<proteinExistence type="predicted"/>
<name>A0ABY2D2P2_GULMO</name>
<evidence type="ECO:0000256" key="3">
    <source>
        <dbReference type="ARBA" id="ARBA00022795"/>
    </source>
</evidence>
<evidence type="ECO:0000313" key="6">
    <source>
        <dbReference type="EMBL" id="TCW33528.1"/>
    </source>
</evidence>
<keyword evidence="4" id="KW-0143">Chaperone</keyword>
<sequence>MTLEEHVSQLRTWLALAESGEWETLTGLLEEGTGISVEAVHQAVTDSRDASLLEEAAALTAALQALCARNRDELAHELQNLSRQRRLQHAYRG</sequence>
<dbReference type="Proteomes" id="UP000294801">
    <property type="component" value="Unassembled WGS sequence"/>
</dbReference>
<evidence type="ECO:0000256" key="4">
    <source>
        <dbReference type="ARBA" id="ARBA00023186"/>
    </source>
</evidence>
<dbReference type="RefSeq" id="WP_054287001.1">
    <property type="nucleotide sequence ID" value="NZ_LIVN01000029.1"/>
</dbReference>
<evidence type="ECO:0000256" key="2">
    <source>
        <dbReference type="ARBA" id="ARBA00022490"/>
    </source>
</evidence>
<evidence type="ECO:0000256" key="5">
    <source>
        <dbReference type="ARBA" id="ARBA00093797"/>
    </source>
</evidence>
<comment type="subcellular location">
    <subcellularLocation>
        <location evidence="1">Cytoplasm</location>
        <location evidence="1">Cytosol</location>
    </subcellularLocation>
</comment>
<dbReference type="EMBL" id="SMDA01000001">
    <property type="protein sequence ID" value="TCW33528.1"/>
    <property type="molecule type" value="Genomic_DNA"/>
</dbReference>
<protein>
    <recommendedName>
        <fullName evidence="5">Flagellar protein FliT</fullName>
    </recommendedName>
</protein>
<keyword evidence="7" id="KW-1185">Reference proteome</keyword>
<organism evidence="6 7">
    <name type="scientific">Gulbenkiania mobilis</name>
    <dbReference type="NCBI Taxonomy" id="397457"/>
    <lineage>
        <taxon>Bacteria</taxon>
        <taxon>Pseudomonadati</taxon>
        <taxon>Pseudomonadota</taxon>
        <taxon>Betaproteobacteria</taxon>
        <taxon>Neisseriales</taxon>
        <taxon>Chromobacteriaceae</taxon>
        <taxon>Gulbenkiania</taxon>
    </lineage>
</organism>
<dbReference type="Pfam" id="PF05400">
    <property type="entry name" value="FliT"/>
    <property type="match status" value="1"/>
</dbReference>
<evidence type="ECO:0000313" key="7">
    <source>
        <dbReference type="Proteomes" id="UP000294801"/>
    </source>
</evidence>
<evidence type="ECO:0000256" key="1">
    <source>
        <dbReference type="ARBA" id="ARBA00004514"/>
    </source>
</evidence>
<gene>
    <name evidence="6" type="ORF">EV669_10144</name>
</gene>
<keyword evidence="3" id="KW-1005">Bacterial flagellum biogenesis</keyword>
<comment type="caution">
    <text evidence="6">The sequence shown here is derived from an EMBL/GenBank/DDBJ whole genome shotgun (WGS) entry which is preliminary data.</text>
</comment>
<keyword evidence="2" id="KW-0963">Cytoplasm</keyword>
<dbReference type="Gene3D" id="1.20.58.380">
    <property type="entry name" value="Flagellar protein flit"/>
    <property type="match status" value="1"/>
</dbReference>